<organism evidence="1 2">
    <name type="scientific">Oceanivirga miroungae</name>
    <dbReference type="NCBI Taxonomy" id="1130046"/>
    <lineage>
        <taxon>Bacteria</taxon>
        <taxon>Fusobacteriati</taxon>
        <taxon>Fusobacteriota</taxon>
        <taxon>Fusobacteriia</taxon>
        <taxon>Fusobacteriales</taxon>
        <taxon>Leptotrichiaceae</taxon>
        <taxon>Oceanivirga</taxon>
    </lineage>
</organism>
<evidence type="ECO:0000313" key="1">
    <source>
        <dbReference type="EMBL" id="VWL85322.1"/>
    </source>
</evidence>
<reference evidence="1 2" key="1">
    <citation type="submission" date="2019-10" db="EMBL/GenBank/DDBJ databases">
        <authorList>
            <person name="Blom J."/>
        </authorList>
    </citation>
    <scope>NUCLEOTIDE SEQUENCE [LARGE SCALE GENOMIC DNA]</scope>
    <source>
        <strain evidence="1 2">ES3154-GLU</strain>
    </source>
</reference>
<gene>
    <name evidence="1" type="ORF">OMES3154_00606</name>
</gene>
<dbReference type="EMBL" id="CABWIB010000001">
    <property type="protein sequence ID" value="VWL85322.1"/>
    <property type="molecule type" value="Genomic_DNA"/>
</dbReference>
<sequence length="357" mass="43460">MFTEKYFKEDIKIFERSLDNKIDEGLKKIEENILGINDKSPKIYTVLLNKNKFNYEYILSAIVNDDVNSIYDTYLDSVYINAEYFKLSNYENKIFSGYFLVDSDKYEFRYVLEKDTRYFDKINEIYHIYLTNNVKWYGIDMKYINRMYRVKVVEYVDNIHLLENIDKFNIEYNFSSDVDLNLKPYWNILNKNFIAKESMSILDGFSYKYEIEKNENTFYLVNEKDEIIEDVVNQKNKLEIYSKFSNLYSFIILVIGYVNMSVFKYISVNYEYEIDSEPTIENIKRYFKKHDYEVVDIKMSNENKNYLDIPEYNKMIMKKYISNIEVKLDNYYDYDKIFKIVNILNLNLYMYKVVVYE</sequence>
<keyword evidence="2" id="KW-1185">Reference proteome</keyword>
<dbReference type="RefSeq" id="WP_156683329.1">
    <property type="nucleotide sequence ID" value="NZ_CABWIB010000001.1"/>
</dbReference>
<accession>A0A6I8MCV8</accession>
<evidence type="ECO:0000313" key="2">
    <source>
        <dbReference type="Proteomes" id="UP000419017"/>
    </source>
</evidence>
<name>A0A6I8MCV8_9FUSO</name>
<dbReference type="AlphaFoldDB" id="A0A6I8MCV8"/>
<protein>
    <submittedName>
        <fullName evidence="1">Uncharacterized protein</fullName>
    </submittedName>
</protein>
<dbReference type="Proteomes" id="UP000419017">
    <property type="component" value="Unassembled WGS sequence"/>
</dbReference>
<proteinExistence type="predicted"/>